<accession>A0A916PAU3</accession>
<evidence type="ECO:0000313" key="2">
    <source>
        <dbReference type="Proteomes" id="UP000039021"/>
    </source>
</evidence>
<dbReference type="Proteomes" id="UP000039021">
    <property type="component" value="Unassembled WGS sequence"/>
</dbReference>
<evidence type="ECO:0000313" key="1">
    <source>
        <dbReference type="EMBL" id="COX48989.1"/>
    </source>
</evidence>
<organism evidence="1 2">
    <name type="scientific">Mycobacterium tuberculosis</name>
    <dbReference type="NCBI Taxonomy" id="1773"/>
    <lineage>
        <taxon>Bacteria</taxon>
        <taxon>Bacillati</taxon>
        <taxon>Actinomycetota</taxon>
        <taxon>Actinomycetes</taxon>
        <taxon>Mycobacteriales</taxon>
        <taxon>Mycobacteriaceae</taxon>
        <taxon>Mycobacterium</taxon>
        <taxon>Mycobacterium tuberculosis complex</taxon>
    </lineage>
</organism>
<dbReference type="EMBL" id="CSBK01000513">
    <property type="protein sequence ID" value="COX48989.1"/>
    <property type="molecule type" value="Genomic_DNA"/>
</dbReference>
<sequence>MPPISVMTTSGRLPSASGWAIARMRRFISSVIWGITCTVSPRYSPRRSFAITVEYTCPVVTFAEPGKLRSRNRS</sequence>
<name>A0A916PAU3_MYCTX</name>
<proteinExistence type="predicted"/>
<protein>
    <submittedName>
        <fullName evidence="1">Uncharacterized protein</fullName>
    </submittedName>
</protein>
<gene>
    <name evidence="1" type="ORF">ERS007739_01366</name>
</gene>
<reference evidence="2" key="1">
    <citation type="submission" date="2015-03" db="EMBL/GenBank/DDBJ databases">
        <authorList>
            <consortium name="Pathogen Informatics"/>
        </authorList>
    </citation>
    <scope>NUCLEOTIDE SEQUENCE [LARGE SCALE GENOMIC DNA]</scope>
    <source>
        <strain evidence="2">N09902308</strain>
    </source>
</reference>
<comment type="caution">
    <text evidence="1">The sequence shown here is derived from an EMBL/GenBank/DDBJ whole genome shotgun (WGS) entry which is preliminary data.</text>
</comment>
<dbReference type="AlphaFoldDB" id="A0A916PAU3"/>